<dbReference type="AlphaFoldDB" id="A0A840YQF0"/>
<proteinExistence type="predicted"/>
<keyword evidence="2" id="KW-1185">Reference proteome</keyword>
<name>A0A840YQF0_9SPHN</name>
<accession>A0A840YQF0</accession>
<dbReference type="EMBL" id="JACIJF010000005">
    <property type="protein sequence ID" value="MBB5710842.1"/>
    <property type="molecule type" value="Genomic_DNA"/>
</dbReference>
<evidence type="ECO:0000313" key="1">
    <source>
        <dbReference type="EMBL" id="MBB5710842.1"/>
    </source>
</evidence>
<dbReference type="Proteomes" id="UP000527143">
    <property type="component" value="Unassembled WGS sequence"/>
</dbReference>
<reference evidence="1 2" key="1">
    <citation type="submission" date="2020-08" db="EMBL/GenBank/DDBJ databases">
        <title>Genomic Encyclopedia of Type Strains, Phase IV (KMG-IV): sequencing the most valuable type-strain genomes for metagenomic binning, comparative biology and taxonomic classification.</title>
        <authorList>
            <person name="Goeker M."/>
        </authorList>
    </citation>
    <scope>NUCLEOTIDE SEQUENCE [LARGE SCALE GENOMIC DNA]</scope>
    <source>
        <strain evidence="1 2">DSM 26736</strain>
    </source>
</reference>
<evidence type="ECO:0000313" key="2">
    <source>
        <dbReference type="Proteomes" id="UP000527143"/>
    </source>
</evidence>
<comment type="caution">
    <text evidence="1">The sequence shown here is derived from an EMBL/GenBank/DDBJ whole genome shotgun (WGS) entry which is preliminary data.</text>
</comment>
<sequence>MSWSVRFKDLSDFGRYDANLMAFCWCGHKGVLDAHKVGRWFYCFRWNTTFEMLGMHLRCSRCGNHPKRWGPTPFPPDRPEWMASEQNWARLVRRLRG</sequence>
<protein>
    <submittedName>
        <fullName evidence="1">Uncharacterized protein</fullName>
    </submittedName>
</protein>
<organism evidence="1 2">
    <name type="scientific">Sphingomonas xinjiangensis</name>
    <dbReference type="NCBI Taxonomy" id="643568"/>
    <lineage>
        <taxon>Bacteria</taxon>
        <taxon>Pseudomonadati</taxon>
        <taxon>Pseudomonadota</taxon>
        <taxon>Alphaproteobacteria</taxon>
        <taxon>Sphingomonadales</taxon>
        <taxon>Sphingomonadaceae</taxon>
        <taxon>Sphingomonas</taxon>
    </lineage>
</organism>
<gene>
    <name evidence="1" type="ORF">FHT02_002082</name>
</gene>